<protein>
    <submittedName>
        <fullName evidence="1">Uncharacterized protein</fullName>
    </submittedName>
</protein>
<dbReference type="Proteomes" id="UP000001396">
    <property type="component" value="Unassembled WGS sequence"/>
</dbReference>
<gene>
    <name evidence="1" type="ORF">PPL_00721</name>
</gene>
<proteinExistence type="predicted"/>
<evidence type="ECO:0000313" key="2">
    <source>
        <dbReference type="Proteomes" id="UP000001396"/>
    </source>
</evidence>
<evidence type="ECO:0000313" key="1">
    <source>
        <dbReference type="EMBL" id="EFA86159.1"/>
    </source>
</evidence>
<dbReference type="GeneID" id="31356252"/>
<keyword evidence="2" id="KW-1185">Reference proteome</keyword>
<comment type="caution">
    <text evidence="1">The sequence shown here is derived from an EMBL/GenBank/DDBJ whole genome shotgun (WGS) entry which is preliminary data.</text>
</comment>
<dbReference type="EMBL" id="ADBJ01000003">
    <property type="protein sequence ID" value="EFA86159.1"/>
    <property type="molecule type" value="Genomic_DNA"/>
</dbReference>
<dbReference type="RefSeq" id="XP_020438264.1">
    <property type="nucleotide sequence ID" value="XM_020571741.1"/>
</dbReference>
<accession>D3AX90</accession>
<sequence>MRSSVEYHKQEGVPERFTIGVEEILFYHKKMVLDTFLFLAEKVINDRLANNGKLVGKTRSLPIATIEYDLLITHFNRFKDGTNMKIKNCIVDQHAGSEVVKVPITKIKFSRYEVKNLIKTEKYVLPPLKTNSWHNLVFHRVSFGPEKEEICSRVDSVTFIFNHYSLMASTQFDFRNWKIASAITRGEPSIDQSRKRSYQESNEIFVFLEEQSKDKDRIPIIIEDIDFDDLNSLIKFNRVYHLYYQCLENRDDKTRSQCVSFFVQYHKWKFLHNIDVEGYTKFIVDVFFDPSINKMLPFKSFLILNH</sequence>
<organism evidence="1 2">
    <name type="scientific">Heterostelium pallidum (strain ATCC 26659 / Pp 5 / PN500)</name>
    <name type="common">Cellular slime mold</name>
    <name type="synonym">Polysphondylium pallidum</name>
    <dbReference type="NCBI Taxonomy" id="670386"/>
    <lineage>
        <taxon>Eukaryota</taxon>
        <taxon>Amoebozoa</taxon>
        <taxon>Evosea</taxon>
        <taxon>Eumycetozoa</taxon>
        <taxon>Dictyostelia</taxon>
        <taxon>Acytosteliales</taxon>
        <taxon>Acytosteliaceae</taxon>
        <taxon>Heterostelium</taxon>
    </lineage>
</organism>
<reference evidence="1 2" key="1">
    <citation type="journal article" date="2011" name="Genome Res.">
        <title>Phylogeny-wide analysis of social amoeba genomes highlights ancient origins for complex intercellular communication.</title>
        <authorList>
            <person name="Heidel A.J."/>
            <person name="Lawal H.M."/>
            <person name="Felder M."/>
            <person name="Schilde C."/>
            <person name="Helps N.R."/>
            <person name="Tunggal B."/>
            <person name="Rivero F."/>
            <person name="John U."/>
            <person name="Schleicher M."/>
            <person name="Eichinger L."/>
            <person name="Platzer M."/>
            <person name="Noegel A.A."/>
            <person name="Schaap P."/>
            <person name="Gloeckner G."/>
        </authorList>
    </citation>
    <scope>NUCLEOTIDE SEQUENCE [LARGE SCALE GENOMIC DNA]</scope>
    <source>
        <strain evidence="2">ATCC 26659 / Pp 5 / PN500</strain>
    </source>
</reference>
<name>D3AX90_HETP5</name>
<dbReference type="AlphaFoldDB" id="D3AX90"/>
<dbReference type="InParanoid" id="D3AX90"/>